<evidence type="ECO:0000256" key="7">
    <source>
        <dbReference type="ARBA" id="ARBA00022989"/>
    </source>
</evidence>
<evidence type="ECO:0000256" key="11">
    <source>
        <dbReference type="SAM" id="MobiDB-lite"/>
    </source>
</evidence>
<dbReference type="Gene3D" id="2.40.30.170">
    <property type="match status" value="1"/>
</dbReference>
<organism evidence="14 15">
    <name type="scientific">Caenispirillum salinarum AK4</name>
    <dbReference type="NCBI Taxonomy" id="1238182"/>
    <lineage>
        <taxon>Bacteria</taxon>
        <taxon>Pseudomonadati</taxon>
        <taxon>Pseudomonadota</taxon>
        <taxon>Alphaproteobacteria</taxon>
        <taxon>Rhodospirillales</taxon>
        <taxon>Novispirillaceae</taxon>
        <taxon>Caenispirillum</taxon>
    </lineage>
</organism>
<dbReference type="PANTHER" id="PTHR30386:SF26">
    <property type="entry name" value="TRANSPORT PROTEIN COMB"/>
    <property type="match status" value="1"/>
</dbReference>
<feature type="transmembrane region" description="Helical" evidence="9">
    <location>
        <begin position="35"/>
        <end position="53"/>
    </location>
</feature>
<evidence type="ECO:0000256" key="9">
    <source>
        <dbReference type="RuleBase" id="RU365093"/>
    </source>
</evidence>
<dbReference type="InterPro" id="IPR058781">
    <property type="entry name" value="HH_AprE-like"/>
</dbReference>
<name>K9HMC9_9PROT</name>
<dbReference type="PATRIC" id="fig|1238182.3.peg.1534"/>
<feature type="coiled-coil region" evidence="10">
    <location>
        <begin position="222"/>
        <end position="292"/>
    </location>
</feature>
<keyword evidence="3 9" id="KW-0813">Transport</keyword>
<dbReference type="GO" id="GO:0005886">
    <property type="term" value="C:plasma membrane"/>
    <property type="evidence" value="ECO:0007669"/>
    <property type="project" value="UniProtKB-SubCell"/>
</dbReference>
<dbReference type="InterPro" id="IPR006144">
    <property type="entry name" value="Secretion_HlyD_CS"/>
</dbReference>
<evidence type="ECO:0000259" key="13">
    <source>
        <dbReference type="Pfam" id="PF26002"/>
    </source>
</evidence>
<evidence type="ECO:0000313" key="14">
    <source>
        <dbReference type="EMBL" id="EKV31498.1"/>
    </source>
</evidence>
<dbReference type="EMBL" id="ANHY01000006">
    <property type="protein sequence ID" value="EKV31498.1"/>
    <property type="molecule type" value="Genomic_DNA"/>
</dbReference>
<dbReference type="Proteomes" id="UP000009881">
    <property type="component" value="Unassembled WGS sequence"/>
</dbReference>
<gene>
    <name evidence="14" type="ORF">C882_3871</name>
</gene>
<dbReference type="InterPro" id="IPR050739">
    <property type="entry name" value="MFP"/>
</dbReference>
<dbReference type="PROSITE" id="PS00543">
    <property type="entry name" value="HLYD_FAMILY"/>
    <property type="match status" value="1"/>
</dbReference>
<dbReference type="eggNOG" id="COG0845">
    <property type="taxonomic scope" value="Bacteria"/>
</dbReference>
<evidence type="ECO:0000256" key="6">
    <source>
        <dbReference type="ARBA" id="ARBA00022692"/>
    </source>
</evidence>
<evidence type="ECO:0000313" key="15">
    <source>
        <dbReference type="Proteomes" id="UP000009881"/>
    </source>
</evidence>
<keyword evidence="5 9" id="KW-0997">Cell inner membrane</keyword>
<dbReference type="Pfam" id="PF25994">
    <property type="entry name" value="HH_AprE"/>
    <property type="match status" value="1"/>
</dbReference>
<feature type="region of interest" description="Disordered" evidence="11">
    <location>
        <begin position="1"/>
        <end position="22"/>
    </location>
</feature>
<keyword evidence="4 9" id="KW-1003">Cell membrane</keyword>
<dbReference type="NCBIfam" id="TIGR01843">
    <property type="entry name" value="type_I_hlyD"/>
    <property type="match status" value="1"/>
</dbReference>
<evidence type="ECO:0000256" key="10">
    <source>
        <dbReference type="SAM" id="Coils"/>
    </source>
</evidence>
<sequence length="446" mass="48679">MKSSPSPATPSPAGQPADGPLDALLRTRKAPGWRVVAGLIAALLAGGVGWSALAQLDEVSVASGEVVPRSKVKVIQHLEGGIITDIYVREGAVVNSGDPLLQLDLAQTAMNKDELQVRLDGLLLEKARQEAEATGAELSLPVDVAARRPAIAAGEREAFRARRAELAAQVGVLAEQVQQRRQEIRELEARQETLRKSETLARQKLAMSAELLRDNLTPKLDHLKLRSELEDIQGELSVLKEMRPRVEAALAEAEQRMGEATLRYRREAREQLAETEVAIARTREVLRQATDQALRTEVRSPIDGVVKNMRYSTLGGVVKGGEPIMDIVPTGDTLVIEARLDPVDRGYVRVGQPATVKVSTYDYARYGGLEGEVTLVAPDSTQPENAPPYFRVLVETDKDYLGAAPGDLAITPGMQATVDIHTGTRSVLDYLIRPVLKLKHEAFRER</sequence>
<dbReference type="RefSeq" id="WP_009539979.1">
    <property type="nucleotide sequence ID" value="NZ_ANHY01000006.1"/>
</dbReference>
<evidence type="ECO:0000256" key="3">
    <source>
        <dbReference type="ARBA" id="ARBA00022448"/>
    </source>
</evidence>
<feature type="domain" description="AprE-like beta-barrel" evidence="13">
    <location>
        <begin position="334"/>
        <end position="423"/>
    </location>
</feature>
<proteinExistence type="inferred from homology"/>
<keyword evidence="10" id="KW-0175">Coiled coil</keyword>
<dbReference type="InterPro" id="IPR058982">
    <property type="entry name" value="Beta-barrel_AprE"/>
</dbReference>
<comment type="similarity">
    <text evidence="2 9">Belongs to the membrane fusion protein (MFP) (TC 8.A.1) family.</text>
</comment>
<evidence type="ECO:0000256" key="1">
    <source>
        <dbReference type="ARBA" id="ARBA00004377"/>
    </source>
</evidence>
<feature type="coiled-coil region" evidence="10">
    <location>
        <begin position="170"/>
        <end position="197"/>
    </location>
</feature>
<keyword evidence="6 9" id="KW-0812">Transmembrane</keyword>
<dbReference type="OrthoDB" id="9810980at2"/>
<evidence type="ECO:0000256" key="8">
    <source>
        <dbReference type="ARBA" id="ARBA00023136"/>
    </source>
</evidence>
<comment type="caution">
    <text evidence="14">The sequence shown here is derived from an EMBL/GenBank/DDBJ whole genome shotgun (WGS) entry which is preliminary data.</text>
</comment>
<keyword evidence="7 9" id="KW-1133">Transmembrane helix</keyword>
<dbReference type="AlphaFoldDB" id="K9HMC9"/>
<reference evidence="14 15" key="1">
    <citation type="journal article" date="2013" name="Genome Announc.">
        <title>Draft Genome Sequence of an Alphaproteobacterium, Caenispirillum salinarum AK4(T), Isolated from a Solar Saltern.</title>
        <authorList>
            <person name="Khatri I."/>
            <person name="Singh A."/>
            <person name="Korpole S."/>
            <person name="Pinnaka A.K."/>
            <person name="Subramanian S."/>
        </authorList>
    </citation>
    <scope>NUCLEOTIDE SEQUENCE [LARGE SCALE GENOMIC DNA]</scope>
    <source>
        <strain evidence="14 15">AK4</strain>
    </source>
</reference>
<feature type="domain" description="AprE-like long alpha-helical hairpin" evidence="12">
    <location>
        <begin position="111"/>
        <end position="292"/>
    </location>
</feature>
<keyword evidence="8 9" id="KW-0472">Membrane</keyword>
<evidence type="ECO:0000256" key="5">
    <source>
        <dbReference type="ARBA" id="ARBA00022519"/>
    </source>
</evidence>
<protein>
    <recommendedName>
        <fullName evidence="9">Membrane fusion protein (MFP) family protein</fullName>
    </recommendedName>
</protein>
<keyword evidence="15" id="KW-1185">Reference proteome</keyword>
<evidence type="ECO:0000256" key="4">
    <source>
        <dbReference type="ARBA" id="ARBA00022475"/>
    </source>
</evidence>
<comment type="subcellular location">
    <subcellularLocation>
        <location evidence="1 9">Cell inner membrane</location>
        <topology evidence="1 9">Single-pass membrane protein</topology>
    </subcellularLocation>
</comment>
<dbReference type="InterPro" id="IPR010129">
    <property type="entry name" value="T1SS_HlyD"/>
</dbReference>
<accession>K9HMC9</accession>
<dbReference type="GO" id="GO:0009306">
    <property type="term" value="P:protein secretion"/>
    <property type="evidence" value="ECO:0007669"/>
    <property type="project" value="InterPro"/>
</dbReference>
<dbReference type="PRINTS" id="PR01490">
    <property type="entry name" value="RTXTOXIND"/>
</dbReference>
<dbReference type="PANTHER" id="PTHR30386">
    <property type="entry name" value="MEMBRANE FUSION SUBUNIT OF EMRAB-TOLC MULTIDRUG EFFLUX PUMP"/>
    <property type="match status" value="1"/>
</dbReference>
<dbReference type="Pfam" id="PF26002">
    <property type="entry name" value="Beta-barrel_AprE"/>
    <property type="match status" value="1"/>
</dbReference>
<evidence type="ECO:0000259" key="12">
    <source>
        <dbReference type="Pfam" id="PF25994"/>
    </source>
</evidence>
<dbReference type="STRING" id="1238182.C882_3871"/>
<evidence type="ECO:0000256" key="2">
    <source>
        <dbReference type="ARBA" id="ARBA00009477"/>
    </source>
</evidence>